<dbReference type="AlphaFoldDB" id="A0A1C3TNE8"/>
<dbReference type="PANTHER" id="PTHR32182">
    <property type="entry name" value="DNA REPLICATION AND REPAIR PROTEIN RECF"/>
    <property type="match status" value="1"/>
</dbReference>
<protein>
    <recommendedName>
        <fullName evidence="3">AAA+ ATPase domain-containing protein</fullName>
    </recommendedName>
</protein>
<evidence type="ECO:0000313" key="5">
    <source>
        <dbReference type="Proteomes" id="UP000093071"/>
    </source>
</evidence>
<dbReference type="Gene3D" id="3.40.50.300">
    <property type="entry name" value="P-loop containing nucleotide triphosphate hydrolases"/>
    <property type="match status" value="2"/>
</dbReference>
<accession>A0A1C3TNE8</accession>
<dbReference type="PANTHER" id="PTHR32182:SF0">
    <property type="entry name" value="DNA REPLICATION AND REPAIR PROTEIN RECF"/>
    <property type="match status" value="1"/>
</dbReference>
<organism evidence="4 5">
    <name type="scientific">Xanthomonas translucens pv. translucens DSM 18974</name>
    <dbReference type="NCBI Taxonomy" id="1261556"/>
    <lineage>
        <taxon>Bacteria</taxon>
        <taxon>Pseudomonadati</taxon>
        <taxon>Pseudomonadota</taxon>
        <taxon>Gammaproteobacteria</taxon>
        <taxon>Lysobacterales</taxon>
        <taxon>Lysobacteraceae</taxon>
        <taxon>Xanthomonas</taxon>
        <taxon>Xanthomonas translucens group</taxon>
    </lineage>
</organism>
<dbReference type="SUPFAM" id="SSF52540">
    <property type="entry name" value="P-loop containing nucleoside triphosphate hydrolases"/>
    <property type="match status" value="1"/>
</dbReference>
<gene>
    <name evidence="4" type="ORF">BN444_00247</name>
</gene>
<evidence type="ECO:0000259" key="3">
    <source>
        <dbReference type="SMART" id="SM00382"/>
    </source>
</evidence>
<dbReference type="EMBL" id="LT604072">
    <property type="protein sequence ID" value="SCB04751.1"/>
    <property type="molecule type" value="Genomic_DNA"/>
</dbReference>
<dbReference type="InterPro" id="IPR027417">
    <property type="entry name" value="P-loop_NTPase"/>
</dbReference>
<evidence type="ECO:0000313" key="4">
    <source>
        <dbReference type="EMBL" id="SCB04751.1"/>
    </source>
</evidence>
<dbReference type="RefSeq" id="WP_003474286.1">
    <property type="nucleotide sequence ID" value="NZ_LT604072.1"/>
</dbReference>
<evidence type="ECO:0000256" key="1">
    <source>
        <dbReference type="SAM" id="Coils"/>
    </source>
</evidence>
<dbReference type="InterPro" id="IPR003593">
    <property type="entry name" value="AAA+_ATPase"/>
</dbReference>
<feature type="region of interest" description="Disordered" evidence="2">
    <location>
        <begin position="740"/>
        <end position="762"/>
    </location>
</feature>
<evidence type="ECO:0000256" key="2">
    <source>
        <dbReference type="SAM" id="MobiDB-lite"/>
    </source>
</evidence>
<dbReference type="Pfam" id="PF02463">
    <property type="entry name" value="SMC_N"/>
    <property type="match status" value="1"/>
</dbReference>
<feature type="coiled-coil region" evidence="1">
    <location>
        <begin position="524"/>
        <end position="551"/>
    </location>
</feature>
<dbReference type="InterPro" id="IPR003395">
    <property type="entry name" value="RecF/RecN/SMC_N"/>
</dbReference>
<keyword evidence="1" id="KW-0175">Coiled coil</keyword>
<sequence>MTSARRDFEEFIRWIHLPETQAPSNVRRLANLALANFDAVSETSRQRNQRSTLLAHLAQQQLAQTPDVPPENAPVAAVGTWPWRRLHHLTIGPFRGFRHPEPFVLQQRIVLFYGPNGSGKTSLCEALEYALIGSVEEAEVKRIAAATYLSNLHERRFDPPVLKAIDHDGNEIDVAANADTYRFCFIEKNRIDSFSRIAARPTAQRTELIATLFGMEKFNEFVGHFNESMDGQLILTNTKRLLLATKRTALAQDQATVNGEAASLQALDAEELALAVAYAVGTTYEGLKNLIGSENVPSRLQQLNGILNALPPVILDVTRRGLQELYGAADAAQEELDRLNAELVAQADQVSFKDLYSAVVALQAAEGDHCPACDTPLAGPNHVLRDPYEKAAAGLAQLGELAALQERQKQAADAVAQAARALRAKLKVLRQFVLANSEQDAAVGRYLTALPDAGIGVWWAGIYEVNANPGQEFPTLENILDIAQRIEVQDTDARLAIEQRQRNIAERDRLIEYQLLAQAQDNKRQLLVESLAAARRRIATFEEENAGLIREAAQELADSERDTPIKAAYDRFLVLLRRYRSQLPGTLIAGLNDRAMLLYNEFNRNDLDADKLAALHLPLTGEQKIEISFRGNPNARVDALKILSEGHVRCLGLAILLAKSLSLQSPLIVFDDAINAIDHDHRRGIREAIFESDHFTNTQVIVTCHSHEFIKDIHQSLPPQARNDSKVYLFRNHDGNYHPQGQWQCGEPQLCGDGPSSPRRVE</sequence>
<feature type="coiled-coil region" evidence="1">
    <location>
        <begin position="322"/>
        <end position="349"/>
    </location>
</feature>
<dbReference type="Proteomes" id="UP000093071">
    <property type="component" value="Chromosome I"/>
</dbReference>
<proteinExistence type="predicted"/>
<dbReference type="SMART" id="SM00382">
    <property type="entry name" value="AAA"/>
    <property type="match status" value="1"/>
</dbReference>
<reference evidence="5" key="1">
    <citation type="submission" date="2016-07" db="EMBL/GenBank/DDBJ databases">
        <authorList>
            <person name="Jaenicke Sebastian"/>
        </authorList>
    </citation>
    <scope>NUCLEOTIDE SEQUENCE [LARGE SCALE GENOMIC DNA]</scope>
</reference>
<name>A0A1C3TNE8_XANCT</name>
<dbReference type="GO" id="GO:0000731">
    <property type="term" value="P:DNA synthesis involved in DNA repair"/>
    <property type="evidence" value="ECO:0007669"/>
    <property type="project" value="TreeGrafter"/>
</dbReference>
<feature type="domain" description="AAA+ ATPase" evidence="3">
    <location>
        <begin position="106"/>
        <end position="733"/>
    </location>
</feature>
<dbReference type="PATRIC" id="fig|1261556.5.peg.2090"/>
<dbReference type="GO" id="GO:0006302">
    <property type="term" value="P:double-strand break repair"/>
    <property type="evidence" value="ECO:0007669"/>
    <property type="project" value="TreeGrafter"/>
</dbReference>